<feature type="compositionally biased region" description="Low complexity" evidence="5">
    <location>
        <begin position="766"/>
        <end position="777"/>
    </location>
</feature>
<dbReference type="GO" id="GO:0043328">
    <property type="term" value="P:protein transport to vacuole involved in ubiquitin-dependent protein catabolic process via the multivesicular body sorting pathway"/>
    <property type="evidence" value="ECO:0007669"/>
    <property type="project" value="TreeGrafter"/>
</dbReference>
<evidence type="ECO:0000313" key="8">
    <source>
        <dbReference type="Proteomes" id="UP000247498"/>
    </source>
</evidence>
<dbReference type="Proteomes" id="UP000247498">
    <property type="component" value="Unassembled WGS sequence"/>
</dbReference>
<dbReference type="CDD" id="cd09246">
    <property type="entry name" value="BRO1_Alix_like_1"/>
    <property type="match status" value="1"/>
</dbReference>
<dbReference type="STRING" id="307507.A0A2V0P5X4"/>
<evidence type="ECO:0000256" key="4">
    <source>
        <dbReference type="ARBA" id="ARBA00022753"/>
    </source>
</evidence>
<sequence length="914" mass="97802">MPGPQAQTIMLAVHVKRTEPVDLQGPLLAYVRSTYGDADASDAEDDLAAVQALRAELVAAQGAAQGVKRETLIKYHHALTNIETRFPISSERGHVRLPFVWADAFRPSKKASQANIHFEKAAVLFNLAAVISQSALQVERGTADGLTRACKLFQESAGLFAHLREHEANKVDAPAPVDVSPECCGLMERLMLAQAQECVYHKAVTDGKSPAVAARLAKQAATMYSEVAAAFNGPPIANHFERAWVAHVQMKASLLDVLALNEAAKQLQAEEKISKEVAMLSEAFNRLQATKKLAAAASQELADSLKGLEASVALALSKAQKDNNAIYLEKVPPFAELPPIQGALLVKGAPPTCLDAADAGGALFTGLVPDSSAKALSKYTDAVDAAVREALDKLAAATDAARVTLRQAELPELLEALDGAAPAAALPEGLARELGEVAGMGGAAHLRGILAEVGELRRNVEAELNDGQKALDEEAADDAAARAEFGDKWSPPRSATLARALADKIANFRSTMGAAGESDAKLIARLGEHEPAFAALTPEAAAASMPRLQAPMVSVGPEDPAAVAAALRRGLEELSTLSSERAGIEEALKELKGKDNILPKLMATPSSGYDALFERELAKYSKLRADAAASAARNDEALAALARNAQAFRSAFEVAAWRASCDAAAAGPRGALRTYRELLDHVTEGLRFYLSLQEAVHDHRQQVGDFAFARRQQRDELRSELQRRAREERDAKAAASMAYLSVNPAPVYPAPPAGAYGGYGAPPPQQQQHQHQQQPYPQHHHHAPPPPPQYAPPPPGQQQYGAPPPPPQQQYGAPPPQHAHGAYAAHGAPPPPQHYAQPPQQQQQQQQQQPYGYGHPHGAPPAAPNPYGYGHPQPQHPPQQVQYTLDPYAPGGHPQQQQQQQQQQQHPPYPYPHQ</sequence>
<dbReference type="GO" id="GO:0005768">
    <property type="term" value="C:endosome"/>
    <property type="evidence" value="ECO:0007669"/>
    <property type="project" value="UniProtKB-SubCell"/>
</dbReference>
<keyword evidence="8" id="KW-1185">Reference proteome</keyword>
<gene>
    <name evidence="7" type="ORF">Rsub_06954</name>
</gene>
<accession>A0A2V0P5X4</accession>
<evidence type="ECO:0000313" key="7">
    <source>
        <dbReference type="EMBL" id="GBF94332.1"/>
    </source>
</evidence>
<dbReference type="AlphaFoldDB" id="A0A2V0P5X4"/>
<organism evidence="7 8">
    <name type="scientific">Raphidocelis subcapitata</name>
    <dbReference type="NCBI Taxonomy" id="307507"/>
    <lineage>
        <taxon>Eukaryota</taxon>
        <taxon>Viridiplantae</taxon>
        <taxon>Chlorophyta</taxon>
        <taxon>core chlorophytes</taxon>
        <taxon>Chlorophyceae</taxon>
        <taxon>CS clade</taxon>
        <taxon>Sphaeropleales</taxon>
        <taxon>Selenastraceae</taxon>
        <taxon>Raphidocelis</taxon>
    </lineage>
</organism>
<dbReference type="PROSITE" id="PS51180">
    <property type="entry name" value="BRO1"/>
    <property type="match status" value="1"/>
</dbReference>
<dbReference type="Gene3D" id="1.25.40.280">
    <property type="entry name" value="alix/aip1 like domains"/>
    <property type="match status" value="1"/>
</dbReference>
<keyword evidence="3" id="KW-0963">Cytoplasm</keyword>
<dbReference type="PANTHER" id="PTHR23030">
    <property type="entry name" value="PCD6 INTERACTING PROTEIN-RELATED"/>
    <property type="match status" value="1"/>
</dbReference>
<dbReference type="InterPro" id="IPR025304">
    <property type="entry name" value="ALIX_V_dom"/>
</dbReference>
<feature type="domain" description="BRO1" evidence="6">
    <location>
        <begin position="9"/>
        <end position="401"/>
    </location>
</feature>
<feature type="compositionally biased region" description="Low complexity" evidence="5">
    <location>
        <begin position="893"/>
        <end position="906"/>
    </location>
</feature>
<feature type="region of interest" description="Disordered" evidence="5">
    <location>
        <begin position="753"/>
        <end position="914"/>
    </location>
</feature>
<dbReference type="InterPro" id="IPR038499">
    <property type="entry name" value="BRO1_sf"/>
</dbReference>
<keyword evidence="4" id="KW-0967">Endosome</keyword>
<evidence type="ECO:0000259" key="6">
    <source>
        <dbReference type="PROSITE" id="PS51180"/>
    </source>
</evidence>
<feature type="compositionally biased region" description="Low complexity" evidence="5">
    <location>
        <begin position="865"/>
        <end position="883"/>
    </location>
</feature>
<feature type="compositionally biased region" description="Low complexity" evidence="5">
    <location>
        <begin position="834"/>
        <end position="857"/>
    </location>
</feature>
<evidence type="ECO:0000256" key="5">
    <source>
        <dbReference type="SAM" id="MobiDB-lite"/>
    </source>
</evidence>
<comment type="caution">
    <text evidence="7">The sequence shown here is derived from an EMBL/GenBank/DDBJ whole genome shotgun (WGS) entry which is preliminary data.</text>
</comment>
<dbReference type="Pfam" id="PF13949">
    <property type="entry name" value="ALIX_LYPXL_bnd"/>
    <property type="match status" value="1"/>
</dbReference>
<dbReference type="PANTHER" id="PTHR23030:SF30">
    <property type="entry name" value="TYROSINE-PROTEIN PHOSPHATASE NON-RECEPTOR TYPE 23"/>
    <property type="match status" value="1"/>
</dbReference>
<evidence type="ECO:0000256" key="1">
    <source>
        <dbReference type="ARBA" id="ARBA00004177"/>
    </source>
</evidence>
<comment type="subcellular location">
    <subcellularLocation>
        <location evidence="2">Cytoplasm</location>
    </subcellularLocation>
    <subcellularLocation>
        <location evidence="1">Endosome</location>
    </subcellularLocation>
</comment>
<reference evidence="7 8" key="1">
    <citation type="journal article" date="2018" name="Sci. Rep.">
        <title>Raphidocelis subcapitata (=Pseudokirchneriella subcapitata) provides an insight into genome evolution and environmental adaptations in the Sphaeropleales.</title>
        <authorList>
            <person name="Suzuki S."/>
            <person name="Yamaguchi H."/>
            <person name="Nakajima N."/>
            <person name="Kawachi M."/>
        </authorList>
    </citation>
    <scope>NUCLEOTIDE SEQUENCE [LARGE SCALE GENOMIC DNA]</scope>
    <source>
        <strain evidence="7 8">NIES-35</strain>
    </source>
</reference>
<evidence type="ECO:0000256" key="3">
    <source>
        <dbReference type="ARBA" id="ARBA00022490"/>
    </source>
</evidence>
<name>A0A2V0P5X4_9CHLO</name>
<dbReference type="InterPro" id="IPR004328">
    <property type="entry name" value="BRO1_dom"/>
</dbReference>
<dbReference type="OrthoDB" id="64867at2759"/>
<feature type="compositionally biased region" description="Low complexity" evidence="5">
    <location>
        <begin position="818"/>
        <end position="827"/>
    </location>
</feature>
<dbReference type="SMART" id="SM01041">
    <property type="entry name" value="BRO1"/>
    <property type="match status" value="1"/>
</dbReference>
<dbReference type="EMBL" id="BDRX01000050">
    <property type="protein sequence ID" value="GBF94332.1"/>
    <property type="molecule type" value="Genomic_DNA"/>
</dbReference>
<dbReference type="Pfam" id="PF03097">
    <property type="entry name" value="BRO1"/>
    <property type="match status" value="1"/>
</dbReference>
<dbReference type="InParanoid" id="A0A2V0P5X4"/>
<evidence type="ECO:0000256" key="2">
    <source>
        <dbReference type="ARBA" id="ARBA00004496"/>
    </source>
</evidence>
<dbReference type="FunCoup" id="A0A2V0P5X4">
    <property type="interactions" value="2234"/>
</dbReference>
<protein>
    <recommendedName>
        <fullName evidence="6">BRO1 domain-containing protein</fullName>
    </recommendedName>
</protein>
<dbReference type="Gene3D" id="1.20.140.50">
    <property type="entry name" value="alix/aip1 like domains"/>
    <property type="match status" value="1"/>
</dbReference>
<dbReference type="Gene3D" id="1.20.120.560">
    <property type="entry name" value="alix/aip1 in complex with the ypdl late domain"/>
    <property type="match status" value="1"/>
</dbReference>
<proteinExistence type="predicted"/>
<feature type="compositionally biased region" description="Pro residues" evidence="5">
    <location>
        <begin position="784"/>
        <end position="817"/>
    </location>
</feature>